<dbReference type="GO" id="GO:0004715">
    <property type="term" value="F:non-membrane spanning protein tyrosine kinase activity"/>
    <property type="evidence" value="ECO:0007669"/>
    <property type="project" value="UniProtKB-EC"/>
</dbReference>
<dbReference type="PROSITE" id="PS00107">
    <property type="entry name" value="PROTEIN_KINASE_ATP"/>
    <property type="match status" value="1"/>
</dbReference>
<name>A0AAW2I4Y3_9NEOP</name>
<comment type="similarity">
    <text evidence="19">Belongs to the protein kinase superfamily. Tyr protein kinase family. Fes/fps subfamily.</text>
</comment>
<dbReference type="SUPFAM" id="SSF47031">
    <property type="entry name" value="Second domain of FERM"/>
    <property type="match status" value="1"/>
</dbReference>
<dbReference type="InterPro" id="IPR036137">
    <property type="entry name" value="Focal_adhe_kin_target_dom_sf"/>
</dbReference>
<keyword evidence="9" id="KW-0808">Transferase</keyword>
<dbReference type="GO" id="GO:0005925">
    <property type="term" value="C:focal adhesion"/>
    <property type="evidence" value="ECO:0007669"/>
    <property type="project" value="UniProtKB-SubCell"/>
</dbReference>
<dbReference type="EC" id="2.7.10.2" evidence="5"/>
<evidence type="ECO:0000256" key="15">
    <source>
        <dbReference type="ARBA" id="ARBA00023136"/>
    </source>
</evidence>
<dbReference type="InterPro" id="IPR029071">
    <property type="entry name" value="Ubiquitin-like_domsf"/>
</dbReference>
<feature type="region of interest" description="Disordered" evidence="21">
    <location>
        <begin position="699"/>
        <end position="727"/>
    </location>
</feature>
<dbReference type="Gene3D" id="2.30.29.30">
    <property type="entry name" value="Pleckstrin-homology domain (PH domain)/Phosphotyrosine-binding domain (PTB)"/>
    <property type="match status" value="1"/>
</dbReference>
<feature type="compositionally biased region" description="Low complexity" evidence="21">
    <location>
        <begin position="838"/>
        <end position="850"/>
    </location>
</feature>
<evidence type="ECO:0000256" key="4">
    <source>
        <dbReference type="ARBA" id="ARBA00004496"/>
    </source>
</evidence>
<evidence type="ECO:0000256" key="2">
    <source>
        <dbReference type="ARBA" id="ARBA00004316"/>
    </source>
</evidence>
<dbReference type="InterPro" id="IPR005189">
    <property type="entry name" value="Focal_adhesion_kin_target_dom"/>
</dbReference>
<dbReference type="InterPro" id="IPR000719">
    <property type="entry name" value="Prot_kinase_dom"/>
</dbReference>
<keyword evidence="7" id="KW-0963">Cytoplasm</keyword>
<dbReference type="PROSITE" id="PS50057">
    <property type="entry name" value="FERM_3"/>
    <property type="match status" value="1"/>
</dbReference>
<dbReference type="PANTHER" id="PTHR46221">
    <property type="entry name" value="FERM AND PDZ DOMAIN-CONTAINING PROTEIN FAMILY MEMBER"/>
    <property type="match status" value="1"/>
</dbReference>
<feature type="domain" description="Protein kinase" evidence="22">
    <location>
        <begin position="429"/>
        <end position="687"/>
    </location>
</feature>
<evidence type="ECO:0000256" key="11">
    <source>
        <dbReference type="ARBA" id="ARBA00022777"/>
    </source>
</evidence>
<evidence type="ECO:0000256" key="17">
    <source>
        <dbReference type="ARBA" id="ARBA00023273"/>
    </source>
</evidence>
<feature type="region of interest" description="Disordered" evidence="21">
    <location>
        <begin position="30"/>
        <end position="53"/>
    </location>
</feature>
<dbReference type="PANTHER" id="PTHR46221:SF9">
    <property type="entry name" value="NON-SPECIFIC PROTEIN-TYROSINE KINASE"/>
    <property type="match status" value="1"/>
</dbReference>
<evidence type="ECO:0000313" key="24">
    <source>
        <dbReference type="EMBL" id="KAL0277430.1"/>
    </source>
</evidence>
<keyword evidence="15" id="KW-0472">Membrane</keyword>
<dbReference type="InterPro" id="IPR001245">
    <property type="entry name" value="Ser-Thr/Tyr_kinase_cat_dom"/>
</dbReference>
<evidence type="ECO:0000256" key="3">
    <source>
        <dbReference type="ARBA" id="ARBA00004413"/>
    </source>
</evidence>
<dbReference type="CDD" id="cd13190">
    <property type="entry name" value="FERM_C_FAK1"/>
    <property type="match status" value="1"/>
</dbReference>
<keyword evidence="17" id="KW-0966">Cell projection</keyword>
<dbReference type="SMART" id="SM00219">
    <property type="entry name" value="TyrKc"/>
    <property type="match status" value="1"/>
</dbReference>
<dbReference type="SUPFAM" id="SSF50729">
    <property type="entry name" value="PH domain-like"/>
    <property type="match status" value="1"/>
</dbReference>
<dbReference type="InterPro" id="IPR000299">
    <property type="entry name" value="FERM_domain"/>
</dbReference>
<keyword evidence="14" id="KW-0727">SH2 domain</keyword>
<accession>A0AAW2I4Y3</accession>
<comment type="subcellular location">
    <subcellularLocation>
        <location evidence="1">Cell junction</location>
        <location evidence="1">Focal adhesion</location>
    </subcellularLocation>
    <subcellularLocation>
        <location evidence="3">Cell membrane</location>
        <topology evidence="3">Peripheral membrane protein</topology>
        <orientation evidence="3">Cytoplasmic side</orientation>
    </subcellularLocation>
    <subcellularLocation>
        <location evidence="2">Cell projection</location>
    </subcellularLocation>
    <subcellularLocation>
        <location evidence="4">Cytoplasm</location>
    </subcellularLocation>
</comment>
<evidence type="ECO:0000259" key="22">
    <source>
        <dbReference type="PROSITE" id="PS50011"/>
    </source>
</evidence>
<keyword evidence="10 20" id="KW-0547">Nucleotide-binding</keyword>
<dbReference type="GO" id="GO:0030182">
    <property type="term" value="P:neuron differentiation"/>
    <property type="evidence" value="ECO:0007669"/>
    <property type="project" value="UniProtKB-ARBA"/>
</dbReference>
<dbReference type="GO" id="GO:0042995">
    <property type="term" value="C:cell projection"/>
    <property type="evidence" value="ECO:0007669"/>
    <property type="project" value="UniProtKB-SubCell"/>
</dbReference>
<dbReference type="GO" id="GO:0005886">
    <property type="term" value="C:plasma membrane"/>
    <property type="evidence" value="ECO:0007669"/>
    <property type="project" value="UniProtKB-SubCell"/>
</dbReference>
<comment type="caution">
    <text evidence="24">The sequence shown here is derived from an EMBL/GenBank/DDBJ whole genome shotgun (WGS) entry which is preliminary data.</text>
</comment>
<dbReference type="InterPro" id="IPR011009">
    <property type="entry name" value="Kinase-like_dom_sf"/>
</dbReference>
<keyword evidence="11" id="KW-0418">Kinase</keyword>
<keyword evidence="12 20" id="KW-0067">ATP-binding</keyword>
<dbReference type="InterPro" id="IPR019749">
    <property type="entry name" value="Band_41_domain"/>
</dbReference>
<evidence type="ECO:0000256" key="7">
    <source>
        <dbReference type="ARBA" id="ARBA00022490"/>
    </source>
</evidence>
<evidence type="ECO:0000256" key="14">
    <source>
        <dbReference type="ARBA" id="ARBA00022999"/>
    </source>
</evidence>
<dbReference type="EMBL" id="JARGDH010000002">
    <property type="protein sequence ID" value="KAL0277430.1"/>
    <property type="molecule type" value="Genomic_DNA"/>
</dbReference>
<evidence type="ECO:0000256" key="12">
    <source>
        <dbReference type="ARBA" id="ARBA00022840"/>
    </source>
</evidence>
<evidence type="ECO:0000256" key="10">
    <source>
        <dbReference type="ARBA" id="ARBA00022741"/>
    </source>
</evidence>
<dbReference type="PRINTS" id="PR00109">
    <property type="entry name" value="TYRKINASE"/>
</dbReference>
<evidence type="ECO:0000256" key="9">
    <source>
        <dbReference type="ARBA" id="ARBA00022679"/>
    </source>
</evidence>
<dbReference type="InterPro" id="IPR017441">
    <property type="entry name" value="Protein_kinase_ATP_BS"/>
</dbReference>
<dbReference type="Gene3D" id="1.10.510.10">
    <property type="entry name" value="Transferase(Phosphotransferase) domain 1"/>
    <property type="match status" value="1"/>
</dbReference>
<dbReference type="Pfam" id="PF00373">
    <property type="entry name" value="FERM_M"/>
    <property type="match status" value="1"/>
</dbReference>
<dbReference type="InterPro" id="IPR041390">
    <property type="entry name" value="FADK_N"/>
</dbReference>
<gene>
    <name evidence="24" type="ORF">PYX00_004716</name>
</gene>
<dbReference type="Pfam" id="PF03623">
    <property type="entry name" value="Focal_AT"/>
    <property type="match status" value="1"/>
</dbReference>
<evidence type="ECO:0000256" key="5">
    <source>
        <dbReference type="ARBA" id="ARBA00011903"/>
    </source>
</evidence>
<dbReference type="SUPFAM" id="SSF56112">
    <property type="entry name" value="Protein kinase-like (PK-like)"/>
    <property type="match status" value="1"/>
</dbReference>
<dbReference type="Pfam" id="PF07714">
    <property type="entry name" value="PK_Tyr_Ser-Thr"/>
    <property type="match status" value="1"/>
</dbReference>
<dbReference type="InterPro" id="IPR020635">
    <property type="entry name" value="Tyr_kinase_cat_dom"/>
</dbReference>
<feature type="compositionally biased region" description="Basic and acidic residues" evidence="21">
    <location>
        <begin position="859"/>
        <end position="869"/>
    </location>
</feature>
<reference evidence="24" key="1">
    <citation type="journal article" date="2024" name="Gigascience">
        <title>Chromosome-level genome of the poultry shaft louse Menopon gallinae provides insight into the host-switching and adaptive evolution of parasitic lice.</title>
        <authorList>
            <person name="Xu Y."/>
            <person name="Ma L."/>
            <person name="Liu S."/>
            <person name="Liang Y."/>
            <person name="Liu Q."/>
            <person name="He Z."/>
            <person name="Tian L."/>
            <person name="Duan Y."/>
            <person name="Cai W."/>
            <person name="Li H."/>
            <person name="Song F."/>
        </authorList>
    </citation>
    <scope>NUCLEOTIDE SEQUENCE</scope>
    <source>
        <tissue evidence="24">Whole adult</tissue>
    </source>
</reference>
<dbReference type="SUPFAM" id="SSF68993">
    <property type="entry name" value="FAT domain of focal adhesion kinase"/>
    <property type="match status" value="1"/>
</dbReference>
<dbReference type="PROSITE" id="PS50011">
    <property type="entry name" value="PROTEIN_KINASE_DOM"/>
    <property type="match status" value="1"/>
</dbReference>
<proteinExistence type="inferred from homology"/>
<dbReference type="InterPro" id="IPR011993">
    <property type="entry name" value="PH-like_dom_sf"/>
</dbReference>
<sequence length="1102" mass="124993">MVERVDFVYRKPVYRGLQYLEPYEESAMSGGGCDGLRTATPPLPGSPSSGDRPTLKVHLPDGSFNVVRYNDTSDVKGIITSLTSRLATDPRVYHHLYAMRVRNVISRQGVWLHQDMAIQELEDKYLKNESHSWRFELRIRYIPKDWGDVYKRDRVTFCYYYDQIRSDYFAADHSHVDQDTAIQICCLMIKNFFKEPSYISLEKKSSFEYLEREIGLYKFLPKIFIESNKPKTLRKLIQQNYKKVATISEPECTIKLLKLLKMHYRFEEERFQCALGTAWSVPLEVVVSPDTGISYATTIGTGAIKLADFEKIKSIETFTSNYDSKEKGIVQMDVQGAPQLLTISCNDITEAESLADLIDGYVKMATNSNISIWNRKERHRKDVNNSESSASAEAKPSAILAEDYSEIVDEEGDYSTPATRDYELDRSQIELLEIIGEGQFGDVHKGNYTDRDGTVIPVAVKTCKPDSDVSTGEKFLEEAYVMQQFEHTHIIKLIGVCSDSPIWIVMELARLGEMRAYLQSNASKLDLATLLLFSFQLSTALSYLESKKFVHRDIAARNVLVSTPYMVKLADFGLSRVLDNQSYYKSSKGKLPIKWMAPESINFRKFTTASDVWMFGVCIWEILMLGVKPFQGVKNNDIISKLENGERLPLPPNCPPRLYSLMSQCWCYEPSKRPTFKHIRQVLSEILMEERNQLQETMRRENRRVQAMSWGSTGSDEAPPKPSRYPGQEPVVGTAAPQVSTYIVAQNPEVLVQLLRENERRGLNPSENCGEPIYGDSHLITRGESFGSKTELTEQELLEQRLREQQRQSEEDSKWLLEKESNLKKRLSMSAMADRPESSLNQSPSNHSSLESTTPVPQDQKEKERPIIVKKMDPTPTADLERDHDQVYDCTTNVVKAVMSLSQGVQASRADEYLDLVRAVGQQLRNLLSSVDDILKLLPPSTHRQVQLAHKVLSKDMSDLVTAMKLAHNYSTTTLDSEYRRVMLSAAHALAMDAKNLLDVIDSIRIRFPEVNDLLLAFYMESNTNGDLKSPSYVPPEVATSQEIGYVPMTSTQPPYAPPAEEPQIEPVPCVVTKTHIEQPIYTFATKVPPPLGPNASLSKNC</sequence>
<feature type="domain" description="FERM" evidence="23">
    <location>
        <begin position="53"/>
        <end position="369"/>
    </location>
</feature>
<dbReference type="InterPro" id="IPR035963">
    <property type="entry name" value="FERM_2"/>
</dbReference>
<dbReference type="GO" id="GO:0008284">
    <property type="term" value="P:positive regulation of cell population proliferation"/>
    <property type="evidence" value="ECO:0007669"/>
    <property type="project" value="UniProtKB-ARBA"/>
</dbReference>
<dbReference type="InterPro" id="IPR008266">
    <property type="entry name" value="Tyr_kinase_AS"/>
</dbReference>
<dbReference type="GO" id="GO:0007172">
    <property type="term" value="P:signal complex assembly"/>
    <property type="evidence" value="ECO:0007669"/>
    <property type="project" value="InterPro"/>
</dbReference>
<dbReference type="CDD" id="cd14473">
    <property type="entry name" value="FERM_B-lobe"/>
    <property type="match status" value="1"/>
</dbReference>
<dbReference type="Gene3D" id="3.30.200.20">
    <property type="entry name" value="Phosphorylase Kinase, domain 1"/>
    <property type="match status" value="1"/>
</dbReference>
<dbReference type="InterPro" id="IPR041784">
    <property type="entry name" value="FAK1/PYK2_FERM_C"/>
</dbReference>
<dbReference type="AlphaFoldDB" id="A0AAW2I4Y3"/>
<comment type="catalytic activity">
    <reaction evidence="18">
        <text>L-tyrosyl-[protein] + ATP = O-phospho-L-tyrosyl-[protein] + ADP + H(+)</text>
        <dbReference type="Rhea" id="RHEA:10596"/>
        <dbReference type="Rhea" id="RHEA-COMP:10136"/>
        <dbReference type="Rhea" id="RHEA-COMP:20101"/>
        <dbReference type="ChEBI" id="CHEBI:15378"/>
        <dbReference type="ChEBI" id="CHEBI:30616"/>
        <dbReference type="ChEBI" id="CHEBI:46858"/>
        <dbReference type="ChEBI" id="CHEBI:61978"/>
        <dbReference type="ChEBI" id="CHEBI:456216"/>
        <dbReference type="EC" id="2.7.10.2"/>
    </reaction>
</comment>
<dbReference type="PROSITE" id="PS00109">
    <property type="entry name" value="PROTEIN_KINASE_TYR"/>
    <property type="match status" value="1"/>
</dbReference>
<feature type="region of interest" description="Disordered" evidence="21">
    <location>
        <begin position="829"/>
        <end position="869"/>
    </location>
</feature>
<dbReference type="SUPFAM" id="SSF54236">
    <property type="entry name" value="Ubiquitin-like"/>
    <property type="match status" value="1"/>
</dbReference>
<dbReference type="Pfam" id="PF21477">
    <property type="entry name" value="FERM_C_FAK1"/>
    <property type="match status" value="1"/>
</dbReference>
<evidence type="ECO:0000256" key="1">
    <source>
        <dbReference type="ARBA" id="ARBA00004246"/>
    </source>
</evidence>
<dbReference type="Pfam" id="PF18038">
    <property type="entry name" value="FERM_N_2"/>
    <property type="match status" value="1"/>
</dbReference>
<dbReference type="SMART" id="SM00295">
    <property type="entry name" value="B41"/>
    <property type="match status" value="1"/>
</dbReference>
<keyword evidence="13" id="KW-0965">Cell junction</keyword>
<feature type="binding site" evidence="20">
    <location>
        <position position="461"/>
    </location>
    <ligand>
        <name>ATP</name>
        <dbReference type="ChEBI" id="CHEBI:30616"/>
    </ligand>
</feature>
<evidence type="ECO:0000256" key="6">
    <source>
        <dbReference type="ARBA" id="ARBA00022475"/>
    </source>
</evidence>
<dbReference type="GO" id="GO:0005737">
    <property type="term" value="C:cytoplasm"/>
    <property type="evidence" value="ECO:0007669"/>
    <property type="project" value="UniProtKB-SubCell"/>
</dbReference>
<dbReference type="InterPro" id="IPR019748">
    <property type="entry name" value="FERM_central"/>
</dbReference>
<evidence type="ECO:0000256" key="16">
    <source>
        <dbReference type="ARBA" id="ARBA00023137"/>
    </source>
</evidence>
<evidence type="ECO:0000256" key="18">
    <source>
        <dbReference type="ARBA" id="ARBA00051245"/>
    </source>
</evidence>
<protein>
    <recommendedName>
        <fullName evidence="5">non-specific protein-tyrosine kinase</fullName>
        <ecNumber evidence="5">2.7.10.2</ecNumber>
    </recommendedName>
</protein>
<dbReference type="InterPro" id="IPR049385">
    <property type="entry name" value="FAK1-like_FERM_C"/>
</dbReference>
<evidence type="ECO:0000256" key="8">
    <source>
        <dbReference type="ARBA" id="ARBA00022553"/>
    </source>
</evidence>
<dbReference type="FunFam" id="3.30.200.20:FF:000194">
    <property type="entry name" value="protein-tyrosine kinase 2-beta isoform X1"/>
    <property type="match status" value="1"/>
</dbReference>
<dbReference type="GO" id="GO:0005524">
    <property type="term" value="F:ATP binding"/>
    <property type="evidence" value="ECO:0007669"/>
    <property type="project" value="UniProtKB-UniRule"/>
</dbReference>
<evidence type="ECO:0000256" key="20">
    <source>
        <dbReference type="PROSITE-ProRule" id="PRU10141"/>
    </source>
</evidence>
<evidence type="ECO:0000256" key="13">
    <source>
        <dbReference type="ARBA" id="ARBA00022949"/>
    </source>
</evidence>
<dbReference type="Gene3D" id="1.20.80.10">
    <property type="match status" value="1"/>
</dbReference>
<dbReference type="GO" id="GO:0009887">
    <property type="term" value="P:animal organ morphogenesis"/>
    <property type="evidence" value="ECO:0007669"/>
    <property type="project" value="UniProtKB-ARBA"/>
</dbReference>
<organism evidence="24">
    <name type="scientific">Menopon gallinae</name>
    <name type="common">poultry shaft louse</name>
    <dbReference type="NCBI Taxonomy" id="328185"/>
    <lineage>
        <taxon>Eukaryota</taxon>
        <taxon>Metazoa</taxon>
        <taxon>Ecdysozoa</taxon>
        <taxon>Arthropoda</taxon>
        <taxon>Hexapoda</taxon>
        <taxon>Insecta</taxon>
        <taxon>Pterygota</taxon>
        <taxon>Neoptera</taxon>
        <taxon>Paraneoptera</taxon>
        <taxon>Psocodea</taxon>
        <taxon>Troctomorpha</taxon>
        <taxon>Phthiraptera</taxon>
        <taxon>Amblycera</taxon>
        <taxon>Menoponidae</taxon>
        <taxon>Menopon</taxon>
    </lineage>
</organism>
<keyword evidence="6" id="KW-1003">Cell membrane</keyword>
<dbReference type="InterPro" id="IPR014352">
    <property type="entry name" value="FERM/acyl-CoA-bd_prot_sf"/>
</dbReference>
<keyword evidence="16" id="KW-0829">Tyrosine-protein kinase</keyword>
<dbReference type="Gene3D" id="1.20.120.330">
    <property type="entry name" value="Nucleotidyltransferases domain 2"/>
    <property type="match status" value="1"/>
</dbReference>
<evidence type="ECO:0000256" key="19">
    <source>
        <dbReference type="ARBA" id="ARBA00061333"/>
    </source>
</evidence>
<dbReference type="Gene3D" id="3.10.20.90">
    <property type="entry name" value="Phosphatidylinositol 3-kinase Catalytic Subunit, Chain A, domain 1"/>
    <property type="match status" value="1"/>
</dbReference>
<keyword evidence="8" id="KW-0597">Phosphoprotein</keyword>
<evidence type="ECO:0000256" key="21">
    <source>
        <dbReference type="SAM" id="MobiDB-lite"/>
    </source>
</evidence>
<dbReference type="FunFam" id="1.10.510.10:FF:000039">
    <property type="entry name" value="Focal adhesion kinase, isoform D"/>
    <property type="match status" value="1"/>
</dbReference>
<evidence type="ECO:0000259" key="23">
    <source>
        <dbReference type="PROSITE" id="PS50057"/>
    </source>
</evidence>